<dbReference type="InterPro" id="IPR050626">
    <property type="entry name" value="Peptidase_M16"/>
</dbReference>
<evidence type="ECO:0000259" key="10">
    <source>
        <dbReference type="Pfam" id="PF00675"/>
    </source>
</evidence>
<dbReference type="PROSITE" id="PS00143">
    <property type="entry name" value="INSULINASE"/>
    <property type="match status" value="1"/>
</dbReference>
<dbReference type="SUPFAM" id="SSF63411">
    <property type="entry name" value="LuxS/MPP-like metallohydrolase"/>
    <property type="match status" value="3"/>
</dbReference>
<keyword evidence="5" id="KW-0378">Hydrolase</keyword>
<dbReference type="GO" id="GO:0046872">
    <property type="term" value="F:metal ion binding"/>
    <property type="evidence" value="ECO:0007669"/>
    <property type="project" value="UniProtKB-KW"/>
</dbReference>
<dbReference type="GO" id="GO:0004222">
    <property type="term" value="F:metalloendopeptidase activity"/>
    <property type="evidence" value="ECO:0007669"/>
    <property type="project" value="InterPro"/>
</dbReference>
<proteinExistence type="inferred from homology"/>
<name>A0A7T2GJ97_9SPHN</name>
<dbReference type="InterPro" id="IPR007863">
    <property type="entry name" value="Peptidase_M16_C"/>
</dbReference>
<feature type="domain" description="Peptidase M16 C-terminal" evidence="11">
    <location>
        <begin position="691"/>
        <end position="866"/>
    </location>
</feature>
<evidence type="ECO:0000256" key="1">
    <source>
        <dbReference type="ARBA" id="ARBA00001947"/>
    </source>
</evidence>
<comment type="similarity">
    <text evidence="2 8">Belongs to the peptidase M16 family.</text>
</comment>
<protein>
    <submittedName>
        <fullName evidence="12">Insulinase family protein</fullName>
    </submittedName>
</protein>
<gene>
    <name evidence="12" type="ORF">IC614_11230</name>
</gene>
<evidence type="ECO:0000256" key="9">
    <source>
        <dbReference type="SAM" id="SignalP"/>
    </source>
</evidence>
<dbReference type="EMBL" id="CP065592">
    <property type="protein sequence ID" value="QPQ54874.1"/>
    <property type="molecule type" value="Genomic_DNA"/>
</dbReference>
<dbReference type="InterPro" id="IPR011249">
    <property type="entry name" value="Metalloenz_LuxS/M16"/>
</dbReference>
<dbReference type="KEGG" id="sflv:IC614_11230"/>
<dbReference type="Pfam" id="PF00675">
    <property type="entry name" value="Peptidase_M16"/>
    <property type="match status" value="1"/>
</dbReference>
<feature type="domain" description="Peptidase M16 N-terminal" evidence="10">
    <location>
        <begin position="57"/>
        <end position="175"/>
    </location>
</feature>
<evidence type="ECO:0000256" key="2">
    <source>
        <dbReference type="ARBA" id="ARBA00007261"/>
    </source>
</evidence>
<evidence type="ECO:0000313" key="13">
    <source>
        <dbReference type="Proteomes" id="UP000594873"/>
    </source>
</evidence>
<evidence type="ECO:0000256" key="6">
    <source>
        <dbReference type="ARBA" id="ARBA00022833"/>
    </source>
</evidence>
<dbReference type="RefSeq" id="WP_200971550.1">
    <property type="nucleotide sequence ID" value="NZ_CP065592.1"/>
</dbReference>
<dbReference type="PANTHER" id="PTHR43690:SF17">
    <property type="entry name" value="PROTEIN YHJJ"/>
    <property type="match status" value="1"/>
</dbReference>
<dbReference type="Pfam" id="PF05193">
    <property type="entry name" value="Peptidase_M16_C"/>
    <property type="match status" value="2"/>
</dbReference>
<accession>A0A7T2GJ97</accession>
<dbReference type="GO" id="GO:0006508">
    <property type="term" value="P:proteolysis"/>
    <property type="evidence" value="ECO:0007669"/>
    <property type="project" value="UniProtKB-KW"/>
</dbReference>
<reference evidence="12 13" key="1">
    <citation type="submission" date="2020-11" db="EMBL/GenBank/DDBJ databases">
        <title>Genome seq and assembly of Sphingosinicella sp.</title>
        <authorList>
            <person name="Chhetri G."/>
        </authorList>
    </citation>
    <scope>NUCLEOTIDE SEQUENCE [LARGE SCALE GENOMIC DNA]</scope>
    <source>
        <strain evidence="12 13">UDD2</strain>
    </source>
</reference>
<evidence type="ECO:0000313" key="12">
    <source>
        <dbReference type="EMBL" id="QPQ54874.1"/>
    </source>
</evidence>
<evidence type="ECO:0000256" key="5">
    <source>
        <dbReference type="ARBA" id="ARBA00022801"/>
    </source>
</evidence>
<organism evidence="12 13">
    <name type="scientific">Allosphingosinicella flava</name>
    <dbReference type="NCBI Taxonomy" id="2771430"/>
    <lineage>
        <taxon>Bacteria</taxon>
        <taxon>Pseudomonadati</taxon>
        <taxon>Pseudomonadota</taxon>
        <taxon>Alphaproteobacteria</taxon>
        <taxon>Sphingomonadales</taxon>
        <taxon>Sphingomonadaceae</taxon>
        <taxon>Allosphingosinicella</taxon>
    </lineage>
</organism>
<dbReference type="Proteomes" id="UP000594873">
    <property type="component" value="Chromosome"/>
</dbReference>
<feature type="signal peptide" evidence="9">
    <location>
        <begin position="1"/>
        <end position="22"/>
    </location>
</feature>
<dbReference type="PANTHER" id="PTHR43690">
    <property type="entry name" value="NARDILYSIN"/>
    <property type="match status" value="1"/>
</dbReference>
<keyword evidence="7" id="KW-0482">Metalloprotease</keyword>
<keyword evidence="13" id="KW-1185">Reference proteome</keyword>
<feature type="chain" id="PRO_5033031186" evidence="9">
    <location>
        <begin position="23"/>
        <end position="943"/>
    </location>
</feature>
<evidence type="ECO:0000256" key="3">
    <source>
        <dbReference type="ARBA" id="ARBA00022670"/>
    </source>
</evidence>
<evidence type="ECO:0000256" key="7">
    <source>
        <dbReference type="ARBA" id="ARBA00023049"/>
    </source>
</evidence>
<comment type="cofactor">
    <cofactor evidence="1">
        <name>Zn(2+)</name>
        <dbReference type="ChEBI" id="CHEBI:29105"/>
    </cofactor>
</comment>
<keyword evidence="9" id="KW-0732">Signal</keyword>
<sequence>MHRPIRWLIAAFALLATPLAAAQQGSDGWFYANSDIAPDPAWTFGTLPNGVRYAVRKNALPQGQVSIRVRIDTGSLNEEDHQQGWAHFVEHLAFRGSASFGDREARHIWQQFGASFGSDTNATTDSTQTVYQLDLPHADQTSLDKSLHVLSEMVDTALFAPEAVDAERKIVLAEKRRRSELASRYDEVSRPLFYAGLKYAQRDTIGTETTLAGADAAGLKAFYERWYRPERATIVMVGDADPKMMADLIAKRFGDWKAEGPPPPAVDYGAIIQPKEGAASLAYPGAPYNASVVWLRPYEAEAPTLAREKLDFERTLATQIINRRLEAHARSGKAAYVGAGVGNARSTNIADTTQLNITAREGQWRESLNQSFAIIADALRAPPSEAEIARELQNMRRAAVSAVEGENTIKSQQWAQALVGAIDGNSVITSAKTSLILLDQLSPAMTPQAVWTRMKSLFEGSGPRMVLLSPSDVGGQGAAMSALLAAQKAAPATRVADRVVTFDDLPKLGAPGREVSRQEIADLGVTIVRFANGSTLTFKKTDYEQGRVGVKLLFGEGVAGLPTDRSTLAFMSGVVAPSGLADLDLDGLERLLTGRRIAMNFAVTEDAFQLSGSTNKEDLADQMRLLATKLAYPRWDDALFARAKAGMLDSYDLAFASASARAGREFSAFARRGDLRWATPEKSVISAATDAEFKAFFAPALSTGPIEAIVVGDVDIETAVAAMKATIAALPARPAAAQPRRPASPPAPSPKPVVFTHKGDPSQAQAIIGWTTFGGMERRKELRALGMAANILQVRLFDRLREEEGASYSPTASSGSSDIFPDWGIFYASAEIRPESADTFFRIAREIVADLAAKPVEPDEFARAQNPIVSGIERRLATNGYWLDTLEGWTEDPRLIEQTRTFLADYQAMTAEDLRAAVAAHVTEQGDWSMLVLPEQKAGTVGD</sequence>
<keyword evidence="6" id="KW-0862">Zinc</keyword>
<keyword evidence="3" id="KW-0645">Protease</keyword>
<evidence type="ECO:0000256" key="8">
    <source>
        <dbReference type="RuleBase" id="RU004447"/>
    </source>
</evidence>
<evidence type="ECO:0000256" key="4">
    <source>
        <dbReference type="ARBA" id="ARBA00022723"/>
    </source>
</evidence>
<dbReference type="InterPro" id="IPR001431">
    <property type="entry name" value="Pept_M16_Zn_BS"/>
</dbReference>
<keyword evidence="4" id="KW-0479">Metal-binding</keyword>
<evidence type="ECO:0000259" key="11">
    <source>
        <dbReference type="Pfam" id="PF05193"/>
    </source>
</evidence>
<feature type="domain" description="Peptidase M16 C-terminal" evidence="11">
    <location>
        <begin position="219"/>
        <end position="394"/>
    </location>
</feature>
<dbReference type="Gene3D" id="3.30.830.10">
    <property type="entry name" value="Metalloenzyme, LuxS/M16 peptidase-like"/>
    <property type="match status" value="3"/>
</dbReference>
<dbReference type="InterPro" id="IPR011765">
    <property type="entry name" value="Pept_M16_N"/>
</dbReference>
<dbReference type="AlphaFoldDB" id="A0A7T2GJ97"/>